<sequence length="179" mass="20314">MNQDLSVHPERPKTKQWSSMPAIPCQPRKEHSRRIVRLTTPQTHHIPIPPSLLQSPFLTSPHSIFQRPLSLPSTPTEEDETWLRDTVPIVAGENSKDGRESKENHGLLVQTSRGSGAEKSEESQKEDYGARPSGVEPKPCDLPASPPLVRIRQHYPTGKLRSHSKRSRIRILEDDYFHV</sequence>
<evidence type="ECO:0000313" key="2">
    <source>
        <dbReference type="EMBL" id="ESK92991.1"/>
    </source>
</evidence>
<keyword evidence="3" id="KW-1185">Reference proteome</keyword>
<dbReference type="AlphaFoldDB" id="V2XJF2"/>
<feature type="region of interest" description="Disordered" evidence="1">
    <location>
        <begin position="68"/>
        <end position="165"/>
    </location>
</feature>
<proteinExistence type="predicted"/>
<dbReference type="EMBL" id="AWSO01000229">
    <property type="protein sequence ID" value="ESK92991.1"/>
    <property type="molecule type" value="Genomic_DNA"/>
</dbReference>
<dbReference type="HOGENOM" id="CLU_1503813_0_0_1"/>
<dbReference type="OrthoDB" id="2675274at2759"/>
<protein>
    <submittedName>
        <fullName evidence="2">Uncharacterized protein</fullName>
    </submittedName>
</protein>
<evidence type="ECO:0000256" key="1">
    <source>
        <dbReference type="SAM" id="MobiDB-lite"/>
    </source>
</evidence>
<evidence type="ECO:0000313" key="3">
    <source>
        <dbReference type="Proteomes" id="UP000017559"/>
    </source>
</evidence>
<dbReference type="KEGG" id="mrr:Moror_8894"/>
<reference evidence="2 3" key="1">
    <citation type="journal article" date="2014" name="BMC Genomics">
        <title>Genome and secretome analysis of the hemibiotrophic fungal pathogen, Moniliophthora roreri, which causes frosty pod rot disease of cacao: mechanisms of the biotrophic and necrotrophic phases.</title>
        <authorList>
            <person name="Meinhardt L.W."/>
            <person name="Costa G.G.L."/>
            <person name="Thomazella D.P.T."/>
            <person name="Teixeira P.J.P.L."/>
            <person name="Carazzolle M.F."/>
            <person name="Schuster S.C."/>
            <person name="Carlson J.E."/>
            <person name="Guiltinan M.J."/>
            <person name="Mieczkowski P."/>
            <person name="Farmer A."/>
            <person name="Ramaraj T."/>
            <person name="Crozier J."/>
            <person name="Davis R.E."/>
            <person name="Shao J."/>
            <person name="Melnick R.L."/>
            <person name="Pereira G.A.G."/>
            <person name="Bailey B.A."/>
        </authorList>
    </citation>
    <scope>NUCLEOTIDE SEQUENCE [LARGE SCALE GENOMIC DNA]</scope>
    <source>
        <strain evidence="2 3">MCA 2997</strain>
    </source>
</reference>
<name>V2XJF2_MONRO</name>
<dbReference type="Proteomes" id="UP000017559">
    <property type="component" value="Unassembled WGS sequence"/>
</dbReference>
<organism evidence="2 3">
    <name type="scientific">Moniliophthora roreri (strain MCA 2997)</name>
    <name type="common">Cocoa frosty pod rot fungus</name>
    <name type="synonym">Crinipellis roreri</name>
    <dbReference type="NCBI Taxonomy" id="1381753"/>
    <lineage>
        <taxon>Eukaryota</taxon>
        <taxon>Fungi</taxon>
        <taxon>Dikarya</taxon>
        <taxon>Basidiomycota</taxon>
        <taxon>Agaricomycotina</taxon>
        <taxon>Agaricomycetes</taxon>
        <taxon>Agaricomycetidae</taxon>
        <taxon>Agaricales</taxon>
        <taxon>Marasmiineae</taxon>
        <taxon>Marasmiaceae</taxon>
        <taxon>Moniliophthora</taxon>
    </lineage>
</organism>
<accession>V2XJF2</accession>
<feature type="compositionally biased region" description="Basic and acidic residues" evidence="1">
    <location>
        <begin position="94"/>
        <end position="105"/>
    </location>
</feature>
<gene>
    <name evidence="2" type="ORF">Moror_8894</name>
</gene>
<comment type="caution">
    <text evidence="2">The sequence shown here is derived from an EMBL/GenBank/DDBJ whole genome shotgun (WGS) entry which is preliminary data.</text>
</comment>
<feature type="region of interest" description="Disordered" evidence="1">
    <location>
        <begin position="1"/>
        <end position="31"/>
    </location>
</feature>
<feature type="compositionally biased region" description="Basic and acidic residues" evidence="1">
    <location>
        <begin position="116"/>
        <end position="129"/>
    </location>
</feature>